<dbReference type="InterPro" id="IPR036390">
    <property type="entry name" value="WH_DNA-bd_sf"/>
</dbReference>
<keyword evidence="1" id="KW-0805">Transcription regulation</keyword>
<dbReference type="Pfam" id="PF07729">
    <property type="entry name" value="FCD"/>
    <property type="match status" value="1"/>
</dbReference>
<dbReference type="SUPFAM" id="SSF48008">
    <property type="entry name" value="GntR ligand-binding domain-like"/>
    <property type="match status" value="1"/>
</dbReference>
<feature type="domain" description="HTH gntR-type" evidence="4">
    <location>
        <begin position="14"/>
        <end position="82"/>
    </location>
</feature>
<dbReference type="Pfam" id="PF00392">
    <property type="entry name" value="GntR"/>
    <property type="match status" value="1"/>
</dbReference>
<dbReference type="InterPro" id="IPR011711">
    <property type="entry name" value="GntR_C"/>
</dbReference>
<name>A0ABU8LG06_9MICO</name>
<dbReference type="InterPro" id="IPR008920">
    <property type="entry name" value="TF_FadR/GntR_C"/>
</dbReference>
<dbReference type="SUPFAM" id="SSF46785">
    <property type="entry name" value="Winged helix' DNA-binding domain"/>
    <property type="match status" value="1"/>
</dbReference>
<evidence type="ECO:0000256" key="3">
    <source>
        <dbReference type="ARBA" id="ARBA00023163"/>
    </source>
</evidence>
<dbReference type="PANTHER" id="PTHR43537">
    <property type="entry name" value="TRANSCRIPTIONAL REGULATOR, GNTR FAMILY"/>
    <property type="match status" value="1"/>
</dbReference>
<evidence type="ECO:0000256" key="2">
    <source>
        <dbReference type="ARBA" id="ARBA00023125"/>
    </source>
</evidence>
<proteinExistence type="predicted"/>
<dbReference type="InterPro" id="IPR036388">
    <property type="entry name" value="WH-like_DNA-bd_sf"/>
</dbReference>
<comment type="caution">
    <text evidence="5">The sequence shown here is derived from an EMBL/GenBank/DDBJ whole genome shotgun (WGS) entry which is preliminary data.</text>
</comment>
<dbReference type="Proteomes" id="UP001371224">
    <property type="component" value="Unassembled WGS sequence"/>
</dbReference>
<evidence type="ECO:0000313" key="5">
    <source>
        <dbReference type="EMBL" id="MEJ1089516.1"/>
    </source>
</evidence>
<dbReference type="InterPro" id="IPR000524">
    <property type="entry name" value="Tscrpt_reg_HTH_GntR"/>
</dbReference>
<keyword evidence="3" id="KW-0804">Transcription</keyword>
<dbReference type="Gene3D" id="1.20.120.530">
    <property type="entry name" value="GntR ligand-binding domain-like"/>
    <property type="match status" value="1"/>
</dbReference>
<evidence type="ECO:0000259" key="4">
    <source>
        <dbReference type="PROSITE" id="PS50949"/>
    </source>
</evidence>
<dbReference type="PRINTS" id="PR00035">
    <property type="entry name" value="HTHGNTR"/>
</dbReference>
<evidence type="ECO:0000313" key="6">
    <source>
        <dbReference type="Proteomes" id="UP001371224"/>
    </source>
</evidence>
<organism evidence="5 6">
    <name type="scientific">Microbacterium bandirmense</name>
    <dbReference type="NCBI Taxonomy" id="3122050"/>
    <lineage>
        <taxon>Bacteria</taxon>
        <taxon>Bacillati</taxon>
        <taxon>Actinomycetota</taxon>
        <taxon>Actinomycetes</taxon>
        <taxon>Micrococcales</taxon>
        <taxon>Microbacteriaceae</taxon>
        <taxon>Microbacterium</taxon>
    </lineage>
</organism>
<dbReference type="SMART" id="SM00345">
    <property type="entry name" value="HTH_GNTR"/>
    <property type="match status" value="1"/>
</dbReference>
<protein>
    <submittedName>
        <fullName evidence="5">FadR/GntR family transcriptional regulator</fullName>
    </submittedName>
</protein>
<dbReference type="CDD" id="cd07377">
    <property type="entry name" value="WHTH_GntR"/>
    <property type="match status" value="1"/>
</dbReference>
<evidence type="ECO:0000256" key="1">
    <source>
        <dbReference type="ARBA" id="ARBA00023015"/>
    </source>
</evidence>
<sequence>MTENTSPYSPLSPKPLWTAAVEQIRELIESGEIPVGARLPAERDLCRQLGISRISLRESLRVLQSTGYVETRPGSGTYARLPEPVHDAPISDWIAKDLHILELFELRRAVEPGIAGLAALRRDEEHLSAMEATLVEMTEGDDFDHPKAVAADAEFHRLLGYCIDNTAITTLVDQIQDVAGVERRLSLSVPGQRRRAVDDHRRILEAVRRGDEAAATSAMRDHLDAAVGWIITYSQNETSEGASAPKDTTKEKQ</sequence>
<dbReference type="PROSITE" id="PS50949">
    <property type="entry name" value="HTH_GNTR"/>
    <property type="match status" value="1"/>
</dbReference>
<dbReference type="RefSeq" id="WP_337333162.1">
    <property type="nucleotide sequence ID" value="NZ_JBBDGM010000014.1"/>
</dbReference>
<dbReference type="EMBL" id="JBBDGM010000014">
    <property type="protein sequence ID" value="MEJ1089516.1"/>
    <property type="molecule type" value="Genomic_DNA"/>
</dbReference>
<keyword evidence="6" id="KW-1185">Reference proteome</keyword>
<keyword evidence="2" id="KW-0238">DNA-binding</keyword>
<accession>A0ABU8LG06</accession>
<gene>
    <name evidence="5" type="ORF">WDU99_14460</name>
</gene>
<reference evidence="5 6" key="1">
    <citation type="submission" date="2024-02" db="EMBL/GenBank/DDBJ databases">
        <authorList>
            <person name="Saticioglu I.B."/>
        </authorList>
    </citation>
    <scope>NUCLEOTIDE SEQUENCE [LARGE SCALE GENOMIC DNA]</scope>
    <source>
        <strain evidence="5 6">Mu-80</strain>
    </source>
</reference>
<dbReference type="SMART" id="SM00895">
    <property type="entry name" value="FCD"/>
    <property type="match status" value="1"/>
</dbReference>
<dbReference type="Gene3D" id="1.10.10.10">
    <property type="entry name" value="Winged helix-like DNA-binding domain superfamily/Winged helix DNA-binding domain"/>
    <property type="match status" value="1"/>
</dbReference>
<dbReference type="PANTHER" id="PTHR43537:SF5">
    <property type="entry name" value="UXU OPERON TRANSCRIPTIONAL REGULATOR"/>
    <property type="match status" value="1"/>
</dbReference>